<protein>
    <recommendedName>
        <fullName evidence="2">Vacuolar protein sorting protein 11 C-terminal domain-containing protein</fullName>
    </recommendedName>
</protein>
<evidence type="ECO:0000313" key="3">
    <source>
        <dbReference type="EMBL" id="KAG8238557.1"/>
    </source>
</evidence>
<gene>
    <name evidence="3" type="ORF">J437_LFUL018174</name>
</gene>
<proteinExistence type="predicted"/>
<comment type="caution">
    <text evidence="3">The sequence shown here is derived from an EMBL/GenBank/DDBJ whole genome shotgun (WGS) entry which is preliminary data.</text>
</comment>
<dbReference type="OrthoDB" id="26184at2759"/>
<evidence type="ECO:0000313" key="4">
    <source>
        <dbReference type="Proteomes" id="UP000792457"/>
    </source>
</evidence>
<sequence>MHESFHSQLERSEDGFTWVADYFGRGIFNRLTLVTDSPPKSRITDSLKDSTYASGETRKREEASLPSVSALAENSRIPSLNLEEQISSSKMTASNINTSMTKRTQLGLSCGQIQYSSSLEANMTRGSHQLSVHKGKGTHSANPFGDDDDSIQEGLRYSGQGLGYDESKNPFAEDLTNPFEADDDVNHKNKNIDSDYDRNLNPFA</sequence>
<reference evidence="3" key="1">
    <citation type="submission" date="2013-04" db="EMBL/GenBank/DDBJ databases">
        <authorList>
            <person name="Qu J."/>
            <person name="Murali S.C."/>
            <person name="Bandaranaike D."/>
            <person name="Bellair M."/>
            <person name="Blankenburg K."/>
            <person name="Chao H."/>
            <person name="Dinh H."/>
            <person name="Doddapaneni H."/>
            <person name="Downs B."/>
            <person name="Dugan-Rocha S."/>
            <person name="Elkadiri S."/>
            <person name="Gnanaolivu R.D."/>
            <person name="Hernandez B."/>
            <person name="Javaid M."/>
            <person name="Jayaseelan J.C."/>
            <person name="Lee S."/>
            <person name="Li M."/>
            <person name="Ming W."/>
            <person name="Munidasa M."/>
            <person name="Muniz J."/>
            <person name="Nguyen L."/>
            <person name="Ongeri F."/>
            <person name="Osuji N."/>
            <person name="Pu L.-L."/>
            <person name="Puazo M."/>
            <person name="Qu C."/>
            <person name="Quiroz J."/>
            <person name="Raj R."/>
            <person name="Weissenberger G."/>
            <person name="Xin Y."/>
            <person name="Zou X."/>
            <person name="Han Y."/>
            <person name="Richards S."/>
            <person name="Worley K."/>
            <person name="Muzny D."/>
            <person name="Gibbs R."/>
        </authorList>
    </citation>
    <scope>NUCLEOTIDE SEQUENCE</scope>
    <source>
        <strain evidence="3">Sampled in the wild</strain>
    </source>
</reference>
<dbReference type="Pfam" id="PF12451">
    <property type="entry name" value="VPS11_C"/>
    <property type="match status" value="1"/>
</dbReference>
<feature type="region of interest" description="Disordered" evidence="1">
    <location>
        <begin position="38"/>
        <end position="70"/>
    </location>
</feature>
<accession>A0A8K0KPS7</accession>
<feature type="compositionally biased region" description="Basic and acidic residues" evidence="1">
    <location>
        <begin position="184"/>
        <end position="198"/>
    </location>
</feature>
<keyword evidence="4" id="KW-1185">Reference proteome</keyword>
<name>A0A8K0KPS7_LADFU</name>
<reference evidence="3" key="2">
    <citation type="submission" date="2017-10" db="EMBL/GenBank/DDBJ databases">
        <title>Ladona fulva Genome sequencing and assembly.</title>
        <authorList>
            <person name="Murali S."/>
            <person name="Richards S."/>
            <person name="Bandaranaike D."/>
            <person name="Bellair M."/>
            <person name="Blankenburg K."/>
            <person name="Chao H."/>
            <person name="Dinh H."/>
            <person name="Doddapaneni H."/>
            <person name="Dugan-Rocha S."/>
            <person name="Elkadiri S."/>
            <person name="Gnanaolivu R."/>
            <person name="Hernandez B."/>
            <person name="Skinner E."/>
            <person name="Javaid M."/>
            <person name="Lee S."/>
            <person name="Li M."/>
            <person name="Ming W."/>
            <person name="Munidasa M."/>
            <person name="Muniz J."/>
            <person name="Nguyen L."/>
            <person name="Hughes D."/>
            <person name="Osuji N."/>
            <person name="Pu L.-L."/>
            <person name="Puazo M."/>
            <person name="Qu C."/>
            <person name="Quiroz J."/>
            <person name="Raj R."/>
            <person name="Weissenberger G."/>
            <person name="Xin Y."/>
            <person name="Zou X."/>
            <person name="Han Y."/>
            <person name="Worley K."/>
            <person name="Muzny D."/>
            <person name="Gibbs R."/>
        </authorList>
    </citation>
    <scope>NUCLEOTIDE SEQUENCE</scope>
    <source>
        <strain evidence="3">Sampled in the wild</strain>
    </source>
</reference>
<dbReference type="InterPro" id="IPR024763">
    <property type="entry name" value="VPS11_C"/>
</dbReference>
<evidence type="ECO:0000259" key="2">
    <source>
        <dbReference type="Pfam" id="PF12451"/>
    </source>
</evidence>
<dbReference type="EMBL" id="KZ309373">
    <property type="protein sequence ID" value="KAG8238557.1"/>
    <property type="molecule type" value="Genomic_DNA"/>
</dbReference>
<dbReference type="AlphaFoldDB" id="A0A8K0KPS7"/>
<dbReference type="Proteomes" id="UP000792457">
    <property type="component" value="Unassembled WGS sequence"/>
</dbReference>
<organism evidence="3 4">
    <name type="scientific">Ladona fulva</name>
    <name type="common">Scarce chaser dragonfly</name>
    <name type="synonym">Libellula fulva</name>
    <dbReference type="NCBI Taxonomy" id="123851"/>
    <lineage>
        <taxon>Eukaryota</taxon>
        <taxon>Metazoa</taxon>
        <taxon>Ecdysozoa</taxon>
        <taxon>Arthropoda</taxon>
        <taxon>Hexapoda</taxon>
        <taxon>Insecta</taxon>
        <taxon>Pterygota</taxon>
        <taxon>Palaeoptera</taxon>
        <taxon>Odonata</taxon>
        <taxon>Epiprocta</taxon>
        <taxon>Anisoptera</taxon>
        <taxon>Libelluloidea</taxon>
        <taxon>Libellulidae</taxon>
        <taxon>Ladona</taxon>
    </lineage>
</organism>
<evidence type="ECO:0000256" key="1">
    <source>
        <dbReference type="SAM" id="MobiDB-lite"/>
    </source>
</evidence>
<feature type="domain" description="Vacuolar protein sorting protein 11 C-terminal" evidence="2">
    <location>
        <begin position="2"/>
        <end position="29"/>
    </location>
</feature>
<feature type="region of interest" description="Disordered" evidence="1">
    <location>
        <begin position="130"/>
        <end position="204"/>
    </location>
</feature>